<reference evidence="2 3" key="1">
    <citation type="submission" date="2020-08" db="EMBL/GenBank/DDBJ databases">
        <title>Genomic Encyclopedia of Type Strains, Phase IV (KMG-IV): sequencing the most valuable type-strain genomes for metagenomic binning, comparative biology and taxonomic classification.</title>
        <authorList>
            <person name="Goeker M."/>
        </authorList>
    </citation>
    <scope>NUCLEOTIDE SEQUENCE [LARGE SCALE GENOMIC DNA]</scope>
    <source>
        <strain evidence="2 3">DSM 28760</strain>
    </source>
</reference>
<evidence type="ECO:0000313" key="3">
    <source>
        <dbReference type="Proteomes" id="UP000537592"/>
    </source>
</evidence>
<dbReference type="EMBL" id="JACICC010000002">
    <property type="protein sequence ID" value="MBB3808872.1"/>
    <property type="molecule type" value="Genomic_DNA"/>
</dbReference>
<evidence type="ECO:0000256" key="1">
    <source>
        <dbReference type="SAM" id="Coils"/>
    </source>
</evidence>
<comment type="caution">
    <text evidence="2">The sequence shown here is derived from an EMBL/GenBank/DDBJ whole genome shotgun (WGS) entry which is preliminary data.</text>
</comment>
<proteinExistence type="predicted"/>
<keyword evidence="3" id="KW-1185">Reference proteome</keyword>
<dbReference type="AlphaFoldDB" id="A0A7W5Z2H6"/>
<accession>A0A7W5Z2H6</accession>
<keyword evidence="1" id="KW-0175">Coiled coil</keyword>
<evidence type="ECO:0000313" key="2">
    <source>
        <dbReference type="EMBL" id="MBB3808872.1"/>
    </source>
</evidence>
<feature type="coiled-coil region" evidence="1">
    <location>
        <begin position="37"/>
        <end position="64"/>
    </location>
</feature>
<name>A0A7W5Z2H6_9HYPH</name>
<protein>
    <submittedName>
        <fullName evidence="2">Uncharacterized protein</fullName>
    </submittedName>
</protein>
<organism evidence="2 3">
    <name type="scientific">Pseudochelatococcus contaminans</name>
    <dbReference type="NCBI Taxonomy" id="1538103"/>
    <lineage>
        <taxon>Bacteria</taxon>
        <taxon>Pseudomonadati</taxon>
        <taxon>Pseudomonadota</taxon>
        <taxon>Alphaproteobacteria</taxon>
        <taxon>Hyphomicrobiales</taxon>
        <taxon>Chelatococcaceae</taxon>
        <taxon>Pseudochelatococcus</taxon>
    </lineage>
</organism>
<dbReference type="Proteomes" id="UP000537592">
    <property type="component" value="Unassembled WGS sequence"/>
</dbReference>
<gene>
    <name evidence="2" type="ORF">FHS81_000942</name>
</gene>
<dbReference type="RefSeq" id="WP_183750899.1">
    <property type="nucleotide sequence ID" value="NZ_JACICC010000002.1"/>
</dbReference>
<sequence length="129" mass="14088">MTSVTSHSEHDQQNTVSSFGLRWAALRGMLDSPLINADDQRSLREELVRELKSIERAVGGLTARNEYEVAAKIEIIRQSVTESVGKEQVWLIDLLDSVGQDVSLLSKRFRSGSTPAATGQLGSTSRASS</sequence>